<gene>
    <name evidence="1" type="ORF">COU85_00260</name>
</gene>
<name>A0A2M8KJG3_9BACT</name>
<evidence type="ECO:0000313" key="2">
    <source>
        <dbReference type="Proteomes" id="UP000231086"/>
    </source>
</evidence>
<proteinExistence type="predicted"/>
<reference evidence="2" key="1">
    <citation type="submission" date="2017-09" db="EMBL/GenBank/DDBJ databases">
        <title>Depth-based differentiation of microbial function through sediment-hosted aquifers and enrichment of novel symbionts in the deep terrestrial subsurface.</title>
        <authorList>
            <person name="Probst A.J."/>
            <person name="Ladd B."/>
            <person name="Jarett J.K."/>
            <person name="Geller-Mcgrath D.E."/>
            <person name="Sieber C.M.K."/>
            <person name="Emerson J.B."/>
            <person name="Anantharaman K."/>
            <person name="Thomas B.C."/>
            <person name="Malmstrom R."/>
            <person name="Stieglmeier M."/>
            <person name="Klingl A."/>
            <person name="Woyke T."/>
            <person name="Ryan C.M."/>
            <person name="Banfield J.F."/>
        </authorList>
    </citation>
    <scope>NUCLEOTIDE SEQUENCE [LARGE SCALE GENOMIC DNA]</scope>
</reference>
<comment type="caution">
    <text evidence="1">The sequence shown here is derived from an EMBL/GenBank/DDBJ whole genome shotgun (WGS) entry which is preliminary data.</text>
</comment>
<protein>
    <submittedName>
        <fullName evidence="1">Uncharacterized protein</fullName>
    </submittedName>
</protein>
<dbReference type="AlphaFoldDB" id="A0A2M8KJG3"/>
<dbReference type="EMBL" id="PFEA01000006">
    <property type="protein sequence ID" value="PJE60067.1"/>
    <property type="molecule type" value="Genomic_DNA"/>
</dbReference>
<organism evidence="1 2">
    <name type="scientific">Candidatus Portnoybacteria bacterium CG10_big_fil_rev_8_21_14_0_10_44_7</name>
    <dbReference type="NCBI Taxonomy" id="1974816"/>
    <lineage>
        <taxon>Bacteria</taxon>
        <taxon>Candidatus Portnoyibacteriota</taxon>
    </lineage>
</organism>
<accession>A0A2M8KJG3</accession>
<evidence type="ECO:0000313" key="1">
    <source>
        <dbReference type="EMBL" id="PJE60067.1"/>
    </source>
</evidence>
<sequence length="59" mass="6390">MGPTYVNYPQELKTAQRLCVGLWSGRGALSPPINFYPSGFAFKNLILASVGGHFGSILF</sequence>
<dbReference type="Proteomes" id="UP000231086">
    <property type="component" value="Unassembled WGS sequence"/>
</dbReference>